<keyword evidence="6 7" id="KW-0472">Membrane</keyword>
<comment type="similarity">
    <text evidence="2">Belongs to the major facilitator superfamily. Sugar transporter (TC 2.A.1.1) family.</text>
</comment>
<dbReference type="InterPro" id="IPR036259">
    <property type="entry name" value="MFS_trans_sf"/>
</dbReference>
<dbReference type="CDD" id="cd17316">
    <property type="entry name" value="MFS_SV2_like"/>
    <property type="match status" value="1"/>
</dbReference>
<dbReference type="PROSITE" id="PS00217">
    <property type="entry name" value="SUGAR_TRANSPORT_2"/>
    <property type="match status" value="1"/>
</dbReference>
<dbReference type="AlphaFoldDB" id="A0A2S6NAT3"/>
<feature type="transmembrane region" description="Helical" evidence="7">
    <location>
        <begin position="321"/>
        <end position="340"/>
    </location>
</feature>
<protein>
    <submittedName>
        <fullName evidence="9">MFS transporter</fullName>
    </submittedName>
</protein>
<proteinExistence type="inferred from homology"/>
<evidence type="ECO:0000256" key="5">
    <source>
        <dbReference type="ARBA" id="ARBA00022989"/>
    </source>
</evidence>
<dbReference type="PANTHER" id="PTHR23511:SF34">
    <property type="entry name" value="SYNAPTIC VESICLE GLYCOPROTEIN 2"/>
    <property type="match status" value="1"/>
</dbReference>
<dbReference type="InterPro" id="IPR020846">
    <property type="entry name" value="MFS_dom"/>
</dbReference>
<dbReference type="InterPro" id="IPR005829">
    <property type="entry name" value="Sugar_transporter_CS"/>
</dbReference>
<evidence type="ECO:0000313" key="9">
    <source>
        <dbReference type="EMBL" id="PPQ31728.1"/>
    </source>
</evidence>
<reference evidence="9 10" key="1">
    <citation type="journal article" date="2018" name="Arch. Microbiol.">
        <title>New insights into the metabolic potential of the phototrophic purple bacterium Rhodopila globiformis DSM 161(T) from its draft genome sequence and evidence for a vanadium-dependent nitrogenase.</title>
        <authorList>
            <person name="Imhoff J.F."/>
            <person name="Rahn T."/>
            <person name="Kunzel S."/>
            <person name="Neulinger S.C."/>
        </authorList>
    </citation>
    <scope>NUCLEOTIDE SEQUENCE [LARGE SCALE GENOMIC DNA]</scope>
    <source>
        <strain evidence="9 10">DSM 161</strain>
    </source>
</reference>
<keyword evidence="5 7" id="KW-1133">Transmembrane helix</keyword>
<evidence type="ECO:0000256" key="7">
    <source>
        <dbReference type="SAM" id="Phobius"/>
    </source>
</evidence>
<keyword evidence="10" id="KW-1185">Reference proteome</keyword>
<evidence type="ECO:0000256" key="4">
    <source>
        <dbReference type="ARBA" id="ARBA00022692"/>
    </source>
</evidence>
<comment type="subcellular location">
    <subcellularLocation>
        <location evidence="1">Membrane</location>
        <topology evidence="1">Multi-pass membrane protein</topology>
    </subcellularLocation>
</comment>
<comment type="caution">
    <text evidence="9">The sequence shown here is derived from an EMBL/GenBank/DDBJ whole genome shotgun (WGS) entry which is preliminary data.</text>
</comment>
<feature type="domain" description="Major facilitator superfamily (MFS) profile" evidence="8">
    <location>
        <begin position="34"/>
        <end position="460"/>
    </location>
</feature>
<dbReference type="EMBL" id="NHRY01000184">
    <property type="protein sequence ID" value="PPQ31728.1"/>
    <property type="molecule type" value="Genomic_DNA"/>
</dbReference>
<evidence type="ECO:0000259" key="8">
    <source>
        <dbReference type="PROSITE" id="PS50850"/>
    </source>
</evidence>
<evidence type="ECO:0000256" key="2">
    <source>
        <dbReference type="ARBA" id="ARBA00010992"/>
    </source>
</evidence>
<dbReference type="SUPFAM" id="SSF103473">
    <property type="entry name" value="MFS general substrate transporter"/>
    <property type="match status" value="1"/>
</dbReference>
<organism evidence="9 10">
    <name type="scientific">Rhodopila globiformis</name>
    <name type="common">Rhodopseudomonas globiformis</name>
    <dbReference type="NCBI Taxonomy" id="1071"/>
    <lineage>
        <taxon>Bacteria</taxon>
        <taxon>Pseudomonadati</taxon>
        <taxon>Pseudomonadota</taxon>
        <taxon>Alphaproteobacteria</taxon>
        <taxon>Acetobacterales</taxon>
        <taxon>Acetobacteraceae</taxon>
        <taxon>Rhodopila</taxon>
    </lineage>
</organism>
<dbReference type="Proteomes" id="UP000239724">
    <property type="component" value="Unassembled WGS sequence"/>
</dbReference>
<feature type="transmembrane region" description="Helical" evidence="7">
    <location>
        <begin position="166"/>
        <end position="189"/>
    </location>
</feature>
<name>A0A2S6NAT3_RHOGL</name>
<feature type="transmembrane region" description="Helical" evidence="7">
    <location>
        <begin position="31"/>
        <end position="50"/>
    </location>
</feature>
<gene>
    <name evidence="9" type="ORF">CCS01_16870</name>
</gene>
<dbReference type="OrthoDB" id="5368493at2"/>
<accession>A0A2S6NAT3</accession>
<feature type="transmembrane region" description="Helical" evidence="7">
    <location>
        <begin position="435"/>
        <end position="455"/>
    </location>
</feature>
<feature type="transmembrane region" description="Helical" evidence="7">
    <location>
        <begin position="409"/>
        <end position="429"/>
    </location>
</feature>
<feature type="transmembrane region" description="Helical" evidence="7">
    <location>
        <begin position="347"/>
        <end position="363"/>
    </location>
</feature>
<evidence type="ECO:0000256" key="1">
    <source>
        <dbReference type="ARBA" id="ARBA00004141"/>
    </source>
</evidence>
<sequence length="478" mass="52542">MGGTWMAATPIASPAAEITARLDRLPMTRHMWVLVLLISLGGWFDVYAIFLTGSIAPGMFADRIFTPTTVALFGLGGLASFIAALFAGLFVGTMFFTHLADHFGRRTVFTFSLVWYCLATLIMAFQSTPNTVNFWRLLAGVGIGVELVTVDTFISELVPKRARGRTFAIQQAIGFIPVPLIAFLAWLLVPTAPLGLSGWRWVVIIGSVGAILVWFVRLRLPESPRWLAQQGRLEEAEQVMRAIEARVTAESGRPLPAPEPPVMEDPAEGQLREIFSPAYRSRTIMLSVANFFQTIGFYGFANWVPTLLIAQGIHVSQTLEYSFIIACAYPLFPLLGVGFADRIERKWQVCLSCTGIAVFGILFSFQTAAIPVIVVGTLQTMMNAWLSFSAHNYQAELFPTRIRARAVGFVYSWSRFSTIFTGFFIAAILQHFGVPGVFLFIAGAMAIVVLAIGVFGPRTNHRSLEEISQVPVQARGAA</sequence>
<evidence type="ECO:0000256" key="3">
    <source>
        <dbReference type="ARBA" id="ARBA00022448"/>
    </source>
</evidence>
<keyword evidence="3" id="KW-0813">Transport</keyword>
<feature type="transmembrane region" description="Helical" evidence="7">
    <location>
        <begin position="369"/>
        <end position="388"/>
    </location>
</feature>
<dbReference type="PROSITE" id="PS50850">
    <property type="entry name" value="MFS"/>
    <property type="match status" value="1"/>
</dbReference>
<dbReference type="Pfam" id="PF00083">
    <property type="entry name" value="Sugar_tr"/>
    <property type="match status" value="1"/>
</dbReference>
<feature type="transmembrane region" description="Helical" evidence="7">
    <location>
        <begin position="201"/>
        <end position="220"/>
    </location>
</feature>
<dbReference type="PANTHER" id="PTHR23511">
    <property type="entry name" value="SYNAPTIC VESICLE GLYCOPROTEIN 2"/>
    <property type="match status" value="1"/>
</dbReference>
<feature type="transmembrane region" description="Helical" evidence="7">
    <location>
        <begin position="134"/>
        <end position="154"/>
    </location>
</feature>
<evidence type="ECO:0000256" key="6">
    <source>
        <dbReference type="ARBA" id="ARBA00023136"/>
    </source>
</evidence>
<evidence type="ECO:0000313" key="10">
    <source>
        <dbReference type="Proteomes" id="UP000239724"/>
    </source>
</evidence>
<feature type="transmembrane region" description="Helical" evidence="7">
    <location>
        <begin position="108"/>
        <end position="128"/>
    </location>
</feature>
<feature type="transmembrane region" description="Helical" evidence="7">
    <location>
        <begin position="70"/>
        <end position="96"/>
    </location>
</feature>
<dbReference type="GO" id="GO:0016020">
    <property type="term" value="C:membrane"/>
    <property type="evidence" value="ECO:0007669"/>
    <property type="project" value="UniProtKB-SubCell"/>
</dbReference>
<feature type="transmembrane region" description="Helical" evidence="7">
    <location>
        <begin position="283"/>
        <end position="301"/>
    </location>
</feature>
<dbReference type="Gene3D" id="1.20.1250.20">
    <property type="entry name" value="MFS general substrate transporter like domains"/>
    <property type="match status" value="1"/>
</dbReference>
<dbReference type="GO" id="GO:0022857">
    <property type="term" value="F:transmembrane transporter activity"/>
    <property type="evidence" value="ECO:0007669"/>
    <property type="project" value="InterPro"/>
</dbReference>
<dbReference type="InterPro" id="IPR005828">
    <property type="entry name" value="MFS_sugar_transport-like"/>
</dbReference>
<keyword evidence="4 7" id="KW-0812">Transmembrane</keyword>